<accession>A0AAD4I7D9</accession>
<evidence type="ECO:0000256" key="1">
    <source>
        <dbReference type="SAM" id="SignalP"/>
    </source>
</evidence>
<feature type="chain" id="PRO_5042274031" evidence="1">
    <location>
        <begin position="22"/>
        <end position="142"/>
    </location>
</feature>
<dbReference type="EMBL" id="JAANER010000006">
    <property type="protein sequence ID" value="KAG9188532.1"/>
    <property type="molecule type" value="Genomic_DNA"/>
</dbReference>
<reference evidence="2" key="1">
    <citation type="submission" date="2021-07" db="EMBL/GenBank/DDBJ databases">
        <title>Genome Resource of American Ginseng Black Spot Pathogen Alternaria panax.</title>
        <authorList>
            <person name="Qiu C."/>
            <person name="Wang W."/>
            <person name="Liu Z."/>
        </authorList>
    </citation>
    <scope>NUCLEOTIDE SEQUENCE</scope>
    <source>
        <strain evidence="2">BNCC115425</strain>
    </source>
</reference>
<feature type="signal peptide" evidence="1">
    <location>
        <begin position="1"/>
        <end position="21"/>
    </location>
</feature>
<dbReference type="Proteomes" id="UP001199106">
    <property type="component" value="Unassembled WGS sequence"/>
</dbReference>
<name>A0AAD4I7D9_9PLEO</name>
<gene>
    <name evidence="2" type="ORF">G6011_02455</name>
</gene>
<comment type="caution">
    <text evidence="2">The sequence shown here is derived from an EMBL/GenBank/DDBJ whole genome shotgun (WGS) entry which is preliminary data.</text>
</comment>
<keyword evidence="1" id="KW-0732">Signal</keyword>
<evidence type="ECO:0000313" key="2">
    <source>
        <dbReference type="EMBL" id="KAG9188532.1"/>
    </source>
</evidence>
<evidence type="ECO:0000313" key="3">
    <source>
        <dbReference type="Proteomes" id="UP001199106"/>
    </source>
</evidence>
<proteinExistence type="predicted"/>
<sequence length="142" mass="15001">MPFANMKIILAAMCLFVCTITAPVVFEKNGHTRASPPLNCKYGTDILGPKSCNDNISYLARLDGADCCVNGGMGTCVRVACSHTCGNFLCNKTNGQFCASCGDVATNLQYIKGDCEHVKGDTAGGARDFDTHFVGQKGTNSC</sequence>
<organism evidence="2 3">
    <name type="scientific">Alternaria panax</name>
    <dbReference type="NCBI Taxonomy" id="48097"/>
    <lineage>
        <taxon>Eukaryota</taxon>
        <taxon>Fungi</taxon>
        <taxon>Dikarya</taxon>
        <taxon>Ascomycota</taxon>
        <taxon>Pezizomycotina</taxon>
        <taxon>Dothideomycetes</taxon>
        <taxon>Pleosporomycetidae</taxon>
        <taxon>Pleosporales</taxon>
        <taxon>Pleosporineae</taxon>
        <taxon>Pleosporaceae</taxon>
        <taxon>Alternaria</taxon>
        <taxon>Alternaria sect. Panax</taxon>
    </lineage>
</organism>
<protein>
    <submittedName>
        <fullName evidence="2">Uncharacterized protein</fullName>
    </submittedName>
</protein>
<dbReference type="AlphaFoldDB" id="A0AAD4I7D9"/>
<keyword evidence="3" id="KW-1185">Reference proteome</keyword>